<accession>A0A2P5VNW1</accession>
<evidence type="ECO:0000313" key="2">
    <source>
        <dbReference type="Proteomes" id="UP000239757"/>
    </source>
</evidence>
<protein>
    <submittedName>
        <fullName evidence="1">Uncharacterized protein</fullName>
    </submittedName>
</protein>
<proteinExistence type="predicted"/>
<dbReference type="OrthoDB" id="10362541at2759"/>
<dbReference type="EMBL" id="KZ671802">
    <property type="protein sequence ID" value="PPR80529.1"/>
    <property type="molecule type" value="Genomic_DNA"/>
</dbReference>
<dbReference type="Proteomes" id="UP000239757">
    <property type="component" value="Unassembled WGS sequence"/>
</dbReference>
<name>A0A2P5VNW1_GOSBA</name>
<gene>
    <name evidence="1" type="ORF">GOBAR_AA40185</name>
</gene>
<reference evidence="1 2" key="1">
    <citation type="submission" date="2015-01" db="EMBL/GenBank/DDBJ databases">
        <title>Genome of allotetraploid Gossypium barbadense reveals genomic plasticity and fiber elongation in cotton evolution.</title>
        <authorList>
            <person name="Chen X."/>
            <person name="Liu X."/>
            <person name="Zhao B."/>
            <person name="Zheng H."/>
            <person name="Hu Y."/>
            <person name="Lu G."/>
            <person name="Yang C."/>
            <person name="Chen J."/>
            <person name="Shan C."/>
            <person name="Zhang L."/>
            <person name="Zhou Y."/>
            <person name="Wang L."/>
            <person name="Guo W."/>
            <person name="Bai Y."/>
            <person name="Ruan J."/>
            <person name="Shangguan X."/>
            <person name="Mao Y."/>
            <person name="Jiang J."/>
            <person name="Zhu Y."/>
            <person name="Lei J."/>
            <person name="Kang H."/>
            <person name="Chen S."/>
            <person name="He X."/>
            <person name="Wang R."/>
            <person name="Wang Y."/>
            <person name="Chen J."/>
            <person name="Wang L."/>
            <person name="Yu S."/>
            <person name="Wang B."/>
            <person name="Wei J."/>
            <person name="Song S."/>
            <person name="Lu X."/>
            <person name="Gao Z."/>
            <person name="Gu W."/>
            <person name="Deng X."/>
            <person name="Ma D."/>
            <person name="Wang S."/>
            <person name="Liang W."/>
            <person name="Fang L."/>
            <person name="Cai C."/>
            <person name="Zhu X."/>
            <person name="Zhou B."/>
            <person name="Zhang Y."/>
            <person name="Chen Z."/>
            <person name="Xu S."/>
            <person name="Zhu R."/>
            <person name="Wang S."/>
            <person name="Zhang T."/>
            <person name="Zhao G."/>
        </authorList>
    </citation>
    <scope>NUCLEOTIDE SEQUENCE [LARGE SCALE GENOMIC DNA]</scope>
    <source>
        <strain evidence="2">cv. Xinhai21</strain>
        <tissue evidence="1">Leaf</tissue>
    </source>
</reference>
<organism evidence="1 2">
    <name type="scientific">Gossypium barbadense</name>
    <name type="common">Sea Island cotton</name>
    <name type="synonym">Hibiscus barbadensis</name>
    <dbReference type="NCBI Taxonomy" id="3634"/>
    <lineage>
        <taxon>Eukaryota</taxon>
        <taxon>Viridiplantae</taxon>
        <taxon>Streptophyta</taxon>
        <taxon>Embryophyta</taxon>
        <taxon>Tracheophyta</taxon>
        <taxon>Spermatophyta</taxon>
        <taxon>Magnoliopsida</taxon>
        <taxon>eudicotyledons</taxon>
        <taxon>Gunneridae</taxon>
        <taxon>Pentapetalae</taxon>
        <taxon>rosids</taxon>
        <taxon>malvids</taxon>
        <taxon>Malvales</taxon>
        <taxon>Malvaceae</taxon>
        <taxon>Malvoideae</taxon>
        <taxon>Gossypium</taxon>
    </lineage>
</organism>
<sequence>MDASLIRFNNNHIFAAELTMANDRLLEAFIHNKREPPIPEICGGGSRESGPLHGNVGEGSEQIRRWLDINQLVGEKFQ</sequence>
<evidence type="ECO:0000313" key="1">
    <source>
        <dbReference type="EMBL" id="PPR80529.1"/>
    </source>
</evidence>
<dbReference type="AlphaFoldDB" id="A0A2P5VNW1"/>